<name>A0ABN9TBC5_9DINO</name>
<keyword evidence="4" id="KW-1185">Reference proteome</keyword>
<reference evidence="3" key="1">
    <citation type="submission" date="2023-10" db="EMBL/GenBank/DDBJ databases">
        <authorList>
            <person name="Chen Y."/>
            <person name="Shah S."/>
            <person name="Dougan E. K."/>
            <person name="Thang M."/>
            <person name="Chan C."/>
        </authorList>
    </citation>
    <scope>NUCLEOTIDE SEQUENCE [LARGE SCALE GENOMIC DNA]</scope>
</reference>
<organism evidence="3 4">
    <name type="scientific">Prorocentrum cordatum</name>
    <dbReference type="NCBI Taxonomy" id="2364126"/>
    <lineage>
        <taxon>Eukaryota</taxon>
        <taxon>Sar</taxon>
        <taxon>Alveolata</taxon>
        <taxon>Dinophyceae</taxon>
        <taxon>Prorocentrales</taxon>
        <taxon>Prorocentraceae</taxon>
        <taxon>Prorocentrum</taxon>
    </lineage>
</organism>
<gene>
    <name evidence="3" type="ORF">PCOR1329_LOCUS37319</name>
</gene>
<keyword evidence="2" id="KW-0732">Signal</keyword>
<dbReference type="Proteomes" id="UP001189429">
    <property type="component" value="Unassembled WGS sequence"/>
</dbReference>
<accession>A0ABN9TBC5</accession>
<feature type="chain" id="PRO_5046185254" evidence="2">
    <location>
        <begin position="20"/>
        <end position="507"/>
    </location>
</feature>
<evidence type="ECO:0000256" key="1">
    <source>
        <dbReference type="SAM" id="MobiDB-lite"/>
    </source>
</evidence>
<protein>
    <submittedName>
        <fullName evidence="3">Uncharacterized protein</fullName>
    </submittedName>
</protein>
<evidence type="ECO:0000313" key="4">
    <source>
        <dbReference type="Proteomes" id="UP001189429"/>
    </source>
</evidence>
<feature type="region of interest" description="Disordered" evidence="1">
    <location>
        <begin position="324"/>
        <end position="344"/>
    </location>
</feature>
<sequence length="507" mass="54906">MSVRLQLLALALLPNAARGELEAFGVAADWNLLAEAADTLARGSSSGSEACVVEPAEFRDDVDFYVVECKHTAKIVELRLKGDNLYLGRDPLSGGTLTVALGVANSGSLHVVQSCPGHRRPDGDGEWGQCRPYTFDLYRVAGDYGSLSTLAVNGKSPLSSGLMTLSPRFSPVALEYSATLLLGEPFEVMAVAREAQSSVGIAYGSYDSCCVTAGAGRDCEKGSASHEHWRLESPSATGQYVYTVCAIAPDGKSVTSYRLNVQVRKAYSAELASIEIQGLDGAVQLTPTFSPDVRSYVVLLPRASARLSIPLQVTAEDPRAEVAVMSSSGPDGVGTDDPVRSRGSANVSLRMKDNDARILQGLSPEWNLVTVFRVTSADGEASRNYQVTFQQQVSNFSSLQDISVPHCNLSPPFSPEVTEYSCVWKYDSGYDSADIAPVIDEEDCVACEIQMPTPPYPAASRDSDDDLSHDLHLDLESPERIQKWQSNRTWSSRFLYGERRTWGRCES</sequence>
<dbReference type="EMBL" id="CAUYUJ010014525">
    <property type="protein sequence ID" value="CAK0842518.1"/>
    <property type="molecule type" value="Genomic_DNA"/>
</dbReference>
<comment type="caution">
    <text evidence="3">The sequence shown here is derived from an EMBL/GenBank/DDBJ whole genome shotgun (WGS) entry which is preliminary data.</text>
</comment>
<evidence type="ECO:0000313" key="3">
    <source>
        <dbReference type="EMBL" id="CAK0842518.1"/>
    </source>
</evidence>
<proteinExistence type="predicted"/>
<evidence type="ECO:0000256" key="2">
    <source>
        <dbReference type="SAM" id="SignalP"/>
    </source>
</evidence>
<feature type="signal peptide" evidence="2">
    <location>
        <begin position="1"/>
        <end position="19"/>
    </location>
</feature>